<evidence type="ECO:0000313" key="3">
    <source>
        <dbReference type="Proteomes" id="UP000189796"/>
    </source>
</evidence>
<dbReference type="Gene3D" id="3.40.50.300">
    <property type="entry name" value="P-loop containing nucleotide triphosphate hydrolases"/>
    <property type="match status" value="1"/>
</dbReference>
<dbReference type="AlphaFoldDB" id="A0A1M5SIV7"/>
<feature type="region of interest" description="Disordered" evidence="1">
    <location>
        <begin position="1"/>
        <end position="23"/>
    </location>
</feature>
<protein>
    <submittedName>
        <fullName evidence="2">RecA-family ATPase</fullName>
    </submittedName>
</protein>
<dbReference type="SUPFAM" id="SSF52540">
    <property type="entry name" value="P-loop containing nucleoside triphosphate hydrolases"/>
    <property type="match status" value="1"/>
</dbReference>
<organism evidence="2 3">
    <name type="scientific">Bradyrhizobium erythrophlei</name>
    <dbReference type="NCBI Taxonomy" id="1437360"/>
    <lineage>
        <taxon>Bacteria</taxon>
        <taxon>Pseudomonadati</taxon>
        <taxon>Pseudomonadota</taxon>
        <taxon>Alphaproteobacteria</taxon>
        <taxon>Hyphomicrobiales</taxon>
        <taxon>Nitrobacteraceae</taxon>
        <taxon>Bradyrhizobium</taxon>
    </lineage>
</organism>
<evidence type="ECO:0000256" key="1">
    <source>
        <dbReference type="SAM" id="MobiDB-lite"/>
    </source>
</evidence>
<sequence length="469" mass="50678">MSALRPAAFEDEPAPIEIDPRPCERCGLTMDQHHREDTPEGPEFFCDADELAIRASATAARLRMELNDPRDRDTARAELRMMSPDEPPAADGPEAYGLPIDGEPDQAPAPAAPLTLVCPPAWRDVPLPPMRWLATNRIPADDATILSGDGGGGKTTVALQLAVSVEHSLGDWLGTTCETGQVIFFSAEEPEAEMRRRLARVAGKRGIEPADIERLHFHFADPDHCLLAISRPNGAMVPTALFDALYAAAVDIRPALVIVDSIAATFGGNQNDRVQARMFVSLFRRLARDACCAVLLLDHPSLSGLTSGTGRGGSMDWQNATRARLYLRSTDNEDGSTGRELEVMKTNYGPPGEKQKLRWEDGCYVLETSATGPRLAAAYSNVDQTYLDCLDACTVQGVNVFALPGRGHAPKVFADMPDAKGTTMKAFAAAQQRLFHTGKIENVPFGPPSRGTKRVARKAAPEPTNGSVK</sequence>
<dbReference type="OrthoDB" id="1496333at2"/>
<proteinExistence type="predicted"/>
<reference evidence="2 3" key="1">
    <citation type="submission" date="2016-11" db="EMBL/GenBank/DDBJ databases">
        <authorList>
            <person name="Jaros S."/>
            <person name="Januszkiewicz K."/>
            <person name="Wedrychowicz H."/>
        </authorList>
    </citation>
    <scope>NUCLEOTIDE SEQUENCE [LARGE SCALE GENOMIC DNA]</scope>
    <source>
        <strain evidence="2 3">GAS138</strain>
    </source>
</reference>
<dbReference type="Pfam" id="PF13481">
    <property type="entry name" value="AAA_25"/>
    <property type="match status" value="1"/>
</dbReference>
<feature type="region of interest" description="Disordered" evidence="1">
    <location>
        <begin position="440"/>
        <end position="469"/>
    </location>
</feature>
<dbReference type="Proteomes" id="UP000189796">
    <property type="component" value="Chromosome I"/>
</dbReference>
<dbReference type="InterPro" id="IPR027417">
    <property type="entry name" value="P-loop_NTPase"/>
</dbReference>
<evidence type="ECO:0000313" key="2">
    <source>
        <dbReference type="EMBL" id="SHH38340.1"/>
    </source>
</evidence>
<dbReference type="RefSeq" id="WP_079603390.1">
    <property type="nucleotide sequence ID" value="NZ_LT670817.1"/>
</dbReference>
<dbReference type="EMBL" id="LT670817">
    <property type="protein sequence ID" value="SHH38340.1"/>
    <property type="molecule type" value="Genomic_DNA"/>
</dbReference>
<gene>
    <name evidence="2" type="ORF">SAMN05443248_4622</name>
</gene>
<accession>A0A1M5SIV7</accession>
<name>A0A1M5SIV7_9BRAD</name>